<organism evidence="1 2">
    <name type="scientific">Wickerhamomyces mucosus</name>
    <dbReference type="NCBI Taxonomy" id="1378264"/>
    <lineage>
        <taxon>Eukaryota</taxon>
        <taxon>Fungi</taxon>
        <taxon>Dikarya</taxon>
        <taxon>Ascomycota</taxon>
        <taxon>Saccharomycotina</taxon>
        <taxon>Saccharomycetes</taxon>
        <taxon>Phaffomycetales</taxon>
        <taxon>Wickerhamomycetaceae</taxon>
        <taxon>Wickerhamomyces</taxon>
    </lineage>
</organism>
<accession>A0A9P8PDA3</accession>
<evidence type="ECO:0008006" key="3">
    <source>
        <dbReference type="Google" id="ProtNLM"/>
    </source>
</evidence>
<evidence type="ECO:0000313" key="1">
    <source>
        <dbReference type="EMBL" id="KAH3669164.1"/>
    </source>
</evidence>
<dbReference type="AlphaFoldDB" id="A0A9P8PDA3"/>
<protein>
    <recommendedName>
        <fullName evidence="3">RNase III domain-containing protein</fullName>
    </recommendedName>
</protein>
<reference evidence="1" key="2">
    <citation type="submission" date="2021-01" db="EMBL/GenBank/DDBJ databases">
        <authorList>
            <person name="Schikora-Tamarit M.A."/>
        </authorList>
    </citation>
    <scope>NUCLEOTIDE SEQUENCE</scope>
    <source>
        <strain evidence="1">CBS6341</strain>
    </source>
</reference>
<name>A0A9P8PDA3_9ASCO</name>
<reference evidence="1" key="1">
    <citation type="journal article" date="2021" name="Open Biol.">
        <title>Shared evolutionary footprints suggest mitochondrial oxidative damage underlies multiple complex I losses in fungi.</title>
        <authorList>
            <person name="Schikora-Tamarit M.A."/>
            <person name="Marcet-Houben M."/>
            <person name="Nosek J."/>
            <person name="Gabaldon T."/>
        </authorList>
    </citation>
    <scope>NUCLEOTIDE SEQUENCE</scope>
    <source>
        <strain evidence="1">CBS6341</strain>
    </source>
</reference>
<evidence type="ECO:0000313" key="2">
    <source>
        <dbReference type="Proteomes" id="UP000769528"/>
    </source>
</evidence>
<dbReference type="EMBL" id="JAEUBF010001336">
    <property type="protein sequence ID" value="KAH3669164.1"/>
    <property type="molecule type" value="Genomic_DNA"/>
</dbReference>
<comment type="caution">
    <text evidence="1">The sequence shown here is derived from an EMBL/GenBank/DDBJ whole genome shotgun (WGS) entry which is preliminary data.</text>
</comment>
<gene>
    <name evidence="1" type="ORF">WICMUC_005003</name>
</gene>
<sequence length="238" mass="28002">MKRYNIIQNITKHIPKRSYNSLVTTINYDKTINSIQIDEPTNRKPFKEIDSILKSHRIIRKLGIPLILPQISRDRLVKLREYLGEEYRLNDELLINIIYNHQPNMYIEIENDGMKLQMDTKSIREFGYNLFNLQTSIFLLNLAKSNTQFVENNIDINDHKIWKFLKSKQVLNSYLSSQNFQNFIVQPGNSKKSLRESFFKLIGILSYQYGNEKTSKFLLDHVIKGESGLEGISIQKLQ</sequence>
<keyword evidence="2" id="KW-1185">Reference proteome</keyword>
<dbReference type="OrthoDB" id="10524795at2759"/>
<dbReference type="Proteomes" id="UP000769528">
    <property type="component" value="Unassembled WGS sequence"/>
</dbReference>
<proteinExistence type="predicted"/>